<dbReference type="PANTHER" id="PTHR34610:SF3">
    <property type="entry name" value="SSL7007 PROTEIN"/>
    <property type="match status" value="1"/>
</dbReference>
<accession>A0A841EPP5</accession>
<dbReference type="Pfam" id="PF13470">
    <property type="entry name" value="PIN_3"/>
    <property type="match status" value="1"/>
</dbReference>
<dbReference type="NCBIfam" id="TIGR00305">
    <property type="entry name" value="putative toxin-antitoxin system toxin component, PIN family"/>
    <property type="match status" value="1"/>
</dbReference>
<dbReference type="Gene3D" id="3.40.50.1010">
    <property type="entry name" value="5'-nuclease"/>
    <property type="match status" value="1"/>
</dbReference>
<dbReference type="InterPro" id="IPR029060">
    <property type="entry name" value="PIN-like_dom_sf"/>
</dbReference>
<dbReference type="Proteomes" id="UP000524404">
    <property type="component" value="Unassembled WGS sequence"/>
</dbReference>
<keyword evidence="3" id="KW-1185">Reference proteome</keyword>
<dbReference type="EMBL" id="JACHKT010000020">
    <property type="protein sequence ID" value="MBB6004194.1"/>
    <property type="molecule type" value="Genomic_DNA"/>
</dbReference>
<dbReference type="InterPro" id="IPR002850">
    <property type="entry name" value="PIN_toxin-like"/>
</dbReference>
<evidence type="ECO:0000313" key="3">
    <source>
        <dbReference type="Proteomes" id="UP000524404"/>
    </source>
</evidence>
<proteinExistence type="predicted"/>
<dbReference type="AlphaFoldDB" id="A0A841EPP5"/>
<dbReference type="InterPro" id="IPR002716">
    <property type="entry name" value="PIN_dom"/>
</dbReference>
<comment type="caution">
    <text evidence="2">The sequence shown here is derived from an EMBL/GenBank/DDBJ whole genome shotgun (WGS) entry which is preliminary data.</text>
</comment>
<evidence type="ECO:0000313" key="2">
    <source>
        <dbReference type="EMBL" id="MBB6004194.1"/>
    </source>
</evidence>
<name>A0A841EPP5_9BACT</name>
<gene>
    <name evidence="2" type="ORF">HNP25_002857</name>
</gene>
<dbReference type="RefSeq" id="WP_184135052.1">
    <property type="nucleotide sequence ID" value="NZ_JACHKT010000020.1"/>
</dbReference>
<dbReference type="PANTHER" id="PTHR34610">
    <property type="entry name" value="SSL7007 PROTEIN"/>
    <property type="match status" value="1"/>
</dbReference>
<reference evidence="2 3" key="1">
    <citation type="submission" date="2020-08" db="EMBL/GenBank/DDBJ databases">
        <title>Functional genomics of gut bacteria from endangered species of beetles.</title>
        <authorList>
            <person name="Carlos-Shanley C."/>
        </authorList>
    </citation>
    <scope>NUCLEOTIDE SEQUENCE [LARGE SCALE GENOMIC DNA]</scope>
    <source>
        <strain evidence="2 3">S00070</strain>
    </source>
</reference>
<dbReference type="SMART" id="SM00670">
    <property type="entry name" value="PINc"/>
    <property type="match status" value="1"/>
</dbReference>
<sequence length="140" mass="15887">MNHVHKFVFDTNTLLSAVISPDGKSITAQAYQKALANGVLLASEETFAELVDVLFRRKFDKYLSDETRFGFLSSFRKAALWIQIENPVFDCRDSKDNKFLSLAIAAKANFIITGDEDLLVLHPYQQIPILNARQFCELDI</sequence>
<protein>
    <submittedName>
        <fullName evidence="2">Putative PIN family toxin of toxin-antitoxin system</fullName>
    </submittedName>
</protein>
<organism evidence="2 3">
    <name type="scientific">Arcicella rosea</name>
    <dbReference type="NCBI Taxonomy" id="502909"/>
    <lineage>
        <taxon>Bacteria</taxon>
        <taxon>Pseudomonadati</taxon>
        <taxon>Bacteroidota</taxon>
        <taxon>Cytophagia</taxon>
        <taxon>Cytophagales</taxon>
        <taxon>Flectobacillaceae</taxon>
        <taxon>Arcicella</taxon>
    </lineage>
</organism>
<feature type="domain" description="PIN" evidence="1">
    <location>
        <begin position="5"/>
        <end position="120"/>
    </location>
</feature>
<dbReference type="SUPFAM" id="SSF88723">
    <property type="entry name" value="PIN domain-like"/>
    <property type="match status" value="1"/>
</dbReference>
<evidence type="ECO:0000259" key="1">
    <source>
        <dbReference type="SMART" id="SM00670"/>
    </source>
</evidence>